<dbReference type="AlphaFoldDB" id="Q5BSN5"/>
<evidence type="ECO:0000313" key="1">
    <source>
        <dbReference type="EMBL" id="AAX30450.1"/>
    </source>
</evidence>
<reference evidence="1" key="2">
    <citation type="journal article" date="2006" name="PLoS Pathog.">
        <title>New perspectives on host-parasite interplay by comparative transcriptomic and proteomic analyses of Schistosoma japonicum.</title>
        <authorList>
            <person name="Liu F."/>
            <person name="Lu J."/>
            <person name="Hu W."/>
            <person name="Wang S.Y."/>
            <person name="Cui S.J."/>
            <person name="Chi M."/>
            <person name="Yan Q."/>
            <person name="Wang X.R."/>
            <person name="Song H.D."/>
            <person name="Xu X.N."/>
            <person name="Wang J.J."/>
            <person name="Zhang X.L."/>
            <person name="Zhang X."/>
            <person name="Wang Z.Q."/>
            <person name="Xue C.L."/>
            <person name="Brindley P.J."/>
            <person name="McManus D.P."/>
            <person name="Yang P.Y."/>
            <person name="Feng Z."/>
            <person name="Chen Z."/>
            <person name="Han Z.G."/>
        </authorList>
    </citation>
    <scope>NUCLEOTIDE SEQUENCE</scope>
</reference>
<reference evidence="1" key="1">
    <citation type="submission" date="2005-01" db="EMBL/GenBank/DDBJ databases">
        <authorList>
            <person name="Han Z."/>
        </authorList>
    </citation>
    <scope>NUCLEOTIDE SEQUENCE</scope>
</reference>
<sequence>MNKYDAIFQTECNLVTVTEDEIYKRYCHSVLRPLLVCVHDNYGKRSSIPSICISSCVYK</sequence>
<organism evidence="1">
    <name type="scientific">Schistosoma japonicum</name>
    <name type="common">Blood fluke</name>
    <dbReference type="NCBI Taxonomy" id="6182"/>
    <lineage>
        <taxon>Eukaryota</taxon>
        <taxon>Metazoa</taxon>
        <taxon>Spiralia</taxon>
        <taxon>Lophotrochozoa</taxon>
        <taxon>Platyhelminthes</taxon>
        <taxon>Trematoda</taxon>
        <taxon>Digenea</taxon>
        <taxon>Strigeidida</taxon>
        <taxon>Schistosomatoidea</taxon>
        <taxon>Schistosomatidae</taxon>
        <taxon>Schistosoma</taxon>
    </lineage>
</organism>
<proteinExistence type="evidence at transcript level"/>
<accession>Q5BSN5</accession>
<name>Q5BSN5_SCHJA</name>
<protein>
    <submittedName>
        <fullName evidence="1">SJCHGC03717 protein</fullName>
    </submittedName>
</protein>
<dbReference type="EMBL" id="AY915229">
    <property type="protein sequence ID" value="AAX30450.1"/>
    <property type="molecule type" value="mRNA"/>
</dbReference>